<feature type="chain" id="PRO_5013626165" evidence="1">
    <location>
        <begin position="17"/>
        <end position="194"/>
    </location>
</feature>
<sequence>MLVLAVFPLYLLTLLSLNSMNIRRRNMDDISSYLTSRKKSKKMIQKLFKSLKSMMKENSFASKKSEAIVGELQDVLSVTLGLFKALLFYVNGTGSQSSSRSLLSKNQLREMEATIDVLKDGLECFFRRLIKTRLDQFQLGSGVYGRCNTDDVPFEVVVMGTFVIDAAESILVFSGRALHLTSCEPGGGESLSLG</sequence>
<evidence type="ECO:0000313" key="2">
    <source>
        <dbReference type="EMBL" id="PHT28738.1"/>
    </source>
</evidence>
<comment type="caution">
    <text evidence="2">The sequence shown here is derived from an EMBL/GenBank/DDBJ whole genome shotgun (WGS) entry which is preliminary data.</text>
</comment>
<dbReference type="Pfam" id="PF03087">
    <property type="entry name" value="BPS1"/>
    <property type="match status" value="1"/>
</dbReference>
<dbReference type="InterPro" id="IPR004320">
    <property type="entry name" value="BPS1_pln"/>
</dbReference>
<dbReference type="Proteomes" id="UP000224567">
    <property type="component" value="Unassembled WGS sequence"/>
</dbReference>
<dbReference type="AlphaFoldDB" id="A0A2G2V751"/>
<organism evidence="2 3">
    <name type="scientific">Capsicum baccatum</name>
    <name type="common">Peruvian pepper</name>
    <dbReference type="NCBI Taxonomy" id="33114"/>
    <lineage>
        <taxon>Eukaryota</taxon>
        <taxon>Viridiplantae</taxon>
        <taxon>Streptophyta</taxon>
        <taxon>Embryophyta</taxon>
        <taxon>Tracheophyta</taxon>
        <taxon>Spermatophyta</taxon>
        <taxon>Magnoliopsida</taxon>
        <taxon>eudicotyledons</taxon>
        <taxon>Gunneridae</taxon>
        <taxon>Pentapetalae</taxon>
        <taxon>asterids</taxon>
        <taxon>lamiids</taxon>
        <taxon>Solanales</taxon>
        <taxon>Solanaceae</taxon>
        <taxon>Solanoideae</taxon>
        <taxon>Capsiceae</taxon>
        <taxon>Capsicum</taxon>
    </lineage>
</organism>
<dbReference type="OrthoDB" id="1701699at2759"/>
<dbReference type="EMBL" id="MLFT02000194">
    <property type="protein sequence ID" value="PHT28738.1"/>
    <property type="molecule type" value="Genomic_DNA"/>
</dbReference>
<dbReference type="GO" id="GO:0048364">
    <property type="term" value="P:root development"/>
    <property type="evidence" value="ECO:0007669"/>
    <property type="project" value="InterPro"/>
</dbReference>
<accession>A0A2G2V751</accession>
<dbReference type="GO" id="GO:0048367">
    <property type="term" value="P:shoot system development"/>
    <property type="evidence" value="ECO:0007669"/>
    <property type="project" value="InterPro"/>
</dbReference>
<evidence type="ECO:0000313" key="3">
    <source>
        <dbReference type="Proteomes" id="UP000224567"/>
    </source>
</evidence>
<keyword evidence="1" id="KW-0732">Signal</keyword>
<reference evidence="3" key="2">
    <citation type="journal article" date="2017" name="J. Anim. Genet.">
        <title>Multiple reference genome sequences of hot pepper reveal the massive evolution of plant disease resistance genes by retroduplication.</title>
        <authorList>
            <person name="Kim S."/>
            <person name="Park J."/>
            <person name="Yeom S.-I."/>
            <person name="Kim Y.-M."/>
            <person name="Seo E."/>
            <person name="Kim K.-T."/>
            <person name="Kim M.-S."/>
            <person name="Lee J.M."/>
            <person name="Cheong K."/>
            <person name="Shin H.-S."/>
            <person name="Kim S.-B."/>
            <person name="Han K."/>
            <person name="Lee J."/>
            <person name="Park M."/>
            <person name="Lee H.-A."/>
            <person name="Lee H.-Y."/>
            <person name="Lee Y."/>
            <person name="Oh S."/>
            <person name="Lee J.H."/>
            <person name="Choi E."/>
            <person name="Choi E."/>
            <person name="Lee S.E."/>
            <person name="Jeon J."/>
            <person name="Kim H."/>
            <person name="Choi G."/>
            <person name="Song H."/>
            <person name="Lee J."/>
            <person name="Lee S.-C."/>
            <person name="Kwon J.-K."/>
            <person name="Lee H.-Y."/>
            <person name="Koo N."/>
            <person name="Hong Y."/>
            <person name="Kim R.W."/>
            <person name="Kang W.-H."/>
            <person name="Huh J.H."/>
            <person name="Kang B.-C."/>
            <person name="Yang T.-J."/>
            <person name="Lee Y.-H."/>
            <person name="Bennetzen J.L."/>
            <person name="Choi D."/>
        </authorList>
    </citation>
    <scope>NUCLEOTIDE SEQUENCE [LARGE SCALE GENOMIC DNA]</scope>
    <source>
        <strain evidence="3">cv. PBC81</strain>
    </source>
</reference>
<reference evidence="2 3" key="1">
    <citation type="journal article" date="2017" name="Genome Biol.">
        <title>New reference genome sequences of hot pepper reveal the massive evolution of plant disease-resistance genes by retroduplication.</title>
        <authorList>
            <person name="Kim S."/>
            <person name="Park J."/>
            <person name="Yeom S.I."/>
            <person name="Kim Y.M."/>
            <person name="Seo E."/>
            <person name="Kim K.T."/>
            <person name="Kim M.S."/>
            <person name="Lee J.M."/>
            <person name="Cheong K."/>
            <person name="Shin H.S."/>
            <person name="Kim S.B."/>
            <person name="Han K."/>
            <person name="Lee J."/>
            <person name="Park M."/>
            <person name="Lee H.A."/>
            <person name="Lee H.Y."/>
            <person name="Lee Y."/>
            <person name="Oh S."/>
            <person name="Lee J.H."/>
            <person name="Choi E."/>
            <person name="Choi E."/>
            <person name="Lee S.E."/>
            <person name="Jeon J."/>
            <person name="Kim H."/>
            <person name="Choi G."/>
            <person name="Song H."/>
            <person name="Lee J."/>
            <person name="Lee S.C."/>
            <person name="Kwon J.K."/>
            <person name="Lee H.Y."/>
            <person name="Koo N."/>
            <person name="Hong Y."/>
            <person name="Kim R.W."/>
            <person name="Kang W.H."/>
            <person name="Huh J.H."/>
            <person name="Kang B.C."/>
            <person name="Yang T.J."/>
            <person name="Lee Y.H."/>
            <person name="Bennetzen J.L."/>
            <person name="Choi D."/>
        </authorList>
    </citation>
    <scope>NUCLEOTIDE SEQUENCE [LARGE SCALE GENOMIC DNA]</scope>
    <source>
        <strain evidence="3">cv. PBC81</strain>
    </source>
</reference>
<keyword evidence="3" id="KW-1185">Reference proteome</keyword>
<dbReference type="PANTHER" id="PTHR33070">
    <property type="entry name" value="OS06G0725500 PROTEIN"/>
    <property type="match status" value="1"/>
</dbReference>
<gene>
    <name evidence="2" type="ORF">CQW23_31665</name>
</gene>
<proteinExistence type="predicted"/>
<protein>
    <submittedName>
        <fullName evidence="2">Uncharacterized protein</fullName>
    </submittedName>
</protein>
<name>A0A2G2V751_CAPBA</name>
<feature type="signal peptide" evidence="1">
    <location>
        <begin position="1"/>
        <end position="16"/>
    </location>
</feature>
<dbReference type="PANTHER" id="PTHR33070:SF129">
    <property type="entry name" value="DUF241 DOMAIN PROTEIN"/>
    <property type="match status" value="1"/>
</dbReference>
<evidence type="ECO:0000256" key="1">
    <source>
        <dbReference type="SAM" id="SignalP"/>
    </source>
</evidence>